<feature type="region of interest" description="Disordered" evidence="1">
    <location>
        <begin position="36"/>
        <end position="60"/>
    </location>
</feature>
<proteinExistence type="predicted"/>
<evidence type="ECO:0000313" key="3">
    <source>
        <dbReference type="Proteomes" id="UP001316384"/>
    </source>
</evidence>
<evidence type="ECO:0000256" key="1">
    <source>
        <dbReference type="SAM" id="MobiDB-lite"/>
    </source>
</evidence>
<organism evidence="2 3">
    <name type="scientific">Cellulomonas xiejunii</name>
    <dbReference type="NCBI Taxonomy" id="2968083"/>
    <lineage>
        <taxon>Bacteria</taxon>
        <taxon>Bacillati</taxon>
        <taxon>Actinomycetota</taxon>
        <taxon>Actinomycetes</taxon>
        <taxon>Micrococcales</taxon>
        <taxon>Cellulomonadaceae</taxon>
        <taxon>Cellulomonas</taxon>
    </lineage>
</organism>
<dbReference type="RefSeq" id="WP_227575369.1">
    <property type="nucleotide sequence ID" value="NZ_CP101987.1"/>
</dbReference>
<dbReference type="EMBL" id="CP101987">
    <property type="protein sequence ID" value="UUI71343.1"/>
    <property type="molecule type" value="Genomic_DNA"/>
</dbReference>
<reference evidence="2 3" key="1">
    <citation type="submission" date="2022-07" db="EMBL/GenBank/DDBJ databases">
        <title>Novel species in genus cellulomonas.</title>
        <authorList>
            <person name="Ye L."/>
        </authorList>
    </citation>
    <scope>NUCLEOTIDE SEQUENCE [LARGE SCALE GENOMIC DNA]</scope>
    <source>
        <strain evidence="3">zg-B89</strain>
    </source>
</reference>
<keyword evidence="3" id="KW-1185">Reference proteome</keyword>
<accession>A0ABY5KNM8</accession>
<dbReference type="Proteomes" id="UP001316384">
    <property type="component" value="Chromosome"/>
</dbReference>
<feature type="compositionally biased region" description="Low complexity" evidence="1">
    <location>
        <begin position="48"/>
        <end position="60"/>
    </location>
</feature>
<sequence length="232" mass="23446">MQRQRVRDGLVGAGIAVLVLALLLVVAVLAATRSASSAAPDASPPADPSGAGSAAEPAPGDLADGDLWLDGLTLDADTLATPDGTLRDVVVTGADVRTGASGLVAGQLTVDATVPFALVAGQIGSDVRVGPVAGSPDQAAVHRSFEGLGRVLDVEATGTVTVSAGRLVIEPRTIDIGGPAFLADVFGALARELVTIEHEIEGVPDGLVLREVTVQRDGFRAQLRGADVRIEP</sequence>
<name>A0ABY5KNM8_9CELL</name>
<evidence type="ECO:0000313" key="2">
    <source>
        <dbReference type="EMBL" id="UUI71343.1"/>
    </source>
</evidence>
<gene>
    <name evidence="2" type="ORF">NP048_16350</name>
</gene>
<evidence type="ECO:0008006" key="4">
    <source>
        <dbReference type="Google" id="ProtNLM"/>
    </source>
</evidence>
<protein>
    <recommendedName>
        <fullName evidence="4">DUF2993 domain-containing protein</fullName>
    </recommendedName>
</protein>